<evidence type="ECO:0000256" key="7">
    <source>
        <dbReference type="SAM" id="SignalP"/>
    </source>
</evidence>
<dbReference type="Gene3D" id="3.30.470.30">
    <property type="entry name" value="DNA ligase/mRNA capping enzyme"/>
    <property type="match status" value="1"/>
</dbReference>
<dbReference type="AlphaFoldDB" id="A0A2V1H2B4"/>
<dbReference type="Gene3D" id="3.30.1490.70">
    <property type="match status" value="1"/>
</dbReference>
<feature type="signal peptide" evidence="7">
    <location>
        <begin position="1"/>
        <end position="22"/>
    </location>
</feature>
<keyword evidence="4" id="KW-0227">DNA damage</keyword>
<reference evidence="10 11" key="1">
    <citation type="submission" date="2018-04" db="EMBL/GenBank/DDBJ databases">
        <title>Thalassorhabdus spongiae gen. nov., sp. nov., isolated from a marine sponge in South-West Iceland.</title>
        <authorList>
            <person name="Knobloch S."/>
            <person name="Daussin A."/>
            <person name="Johannsson R."/>
            <person name="Marteinsson V.T."/>
        </authorList>
    </citation>
    <scope>NUCLEOTIDE SEQUENCE [LARGE SCALE GENOMIC DNA]</scope>
    <source>
        <strain evidence="10 11">Hp12</strain>
    </source>
</reference>
<comment type="catalytic activity">
    <reaction evidence="6">
        <text>ATP + (deoxyribonucleotide)n-3'-hydroxyl + 5'-phospho-(deoxyribonucleotide)m = (deoxyribonucleotide)n+m + AMP + diphosphate.</text>
        <dbReference type="EC" id="6.5.1.1"/>
    </reaction>
</comment>
<dbReference type="Gene3D" id="2.40.50.140">
    <property type="entry name" value="Nucleic acid-binding proteins"/>
    <property type="match status" value="1"/>
</dbReference>
<evidence type="ECO:0000256" key="5">
    <source>
        <dbReference type="ARBA" id="ARBA00023204"/>
    </source>
</evidence>
<dbReference type="EMBL" id="QDDL01000002">
    <property type="protein sequence ID" value="PVZ70582.1"/>
    <property type="molecule type" value="Genomic_DNA"/>
</dbReference>
<dbReference type="RefSeq" id="WP_116686654.1">
    <property type="nucleotide sequence ID" value="NZ_CAWNYD010000002.1"/>
</dbReference>
<keyword evidence="7" id="KW-0732">Signal</keyword>
<dbReference type="PANTHER" id="PTHR47810:SF1">
    <property type="entry name" value="DNA LIGASE B"/>
    <property type="match status" value="1"/>
</dbReference>
<dbReference type="SUPFAM" id="SSF56091">
    <property type="entry name" value="DNA ligase/mRNA capping enzyme, catalytic domain"/>
    <property type="match status" value="1"/>
</dbReference>
<name>A0A2V1H2B4_9GAMM</name>
<dbReference type="GO" id="GO:0003910">
    <property type="term" value="F:DNA ligase (ATP) activity"/>
    <property type="evidence" value="ECO:0007669"/>
    <property type="project" value="UniProtKB-EC"/>
</dbReference>
<evidence type="ECO:0000313" key="11">
    <source>
        <dbReference type="Proteomes" id="UP000244906"/>
    </source>
</evidence>
<dbReference type="GO" id="GO:0006310">
    <property type="term" value="P:DNA recombination"/>
    <property type="evidence" value="ECO:0007669"/>
    <property type="project" value="InterPro"/>
</dbReference>
<dbReference type="CDD" id="cd08041">
    <property type="entry name" value="OBF_kDNA_ligase_like"/>
    <property type="match status" value="1"/>
</dbReference>
<feature type="domain" description="DNA ligase OB-like" evidence="9">
    <location>
        <begin position="212"/>
        <end position="277"/>
    </location>
</feature>
<comment type="caution">
    <text evidence="10">The sequence shown here is derived from an EMBL/GenBank/DDBJ whole genome shotgun (WGS) entry which is preliminary data.</text>
</comment>
<dbReference type="PANTHER" id="PTHR47810">
    <property type="entry name" value="DNA LIGASE"/>
    <property type="match status" value="1"/>
</dbReference>
<accession>A0A2V1H2B4</accession>
<comment type="cofactor">
    <cofactor evidence="1">
        <name>a divalent metal cation</name>
        <dbReference type="ChEBI" id="CHEBI:60240"/>
    </cofactor>
</comment>
<dbReference type="InterPro" id="IPR012340">
    <property type="entry name" value="NA-bd_OB-fold"/>
</dbReference>
<evidence type="ECO:0000256" key="1">
    <source>
        <dbReference type="ARBA" id="ARBA00001968"/>
    </source>
</evidence>
<dbReference type="OrthoDB" id="9782700at2"/>
<keyword evidence="5" id="KW-0234">DNA repair</keyword>
<dbReference type="SUPFAM" id="SSF50249">
    <property type="entry name" value="Nucleic acid-binding proteins"/>
    <property type="match status" value="1"/>
</dbReference>
<evidence type="ECO:0000256" key="4">
    <source>
        <dbReference type="ARBA" id="ARBA00022763"/>
    </source>
</evidence>
<evidence type="ECO:0000259" key="9">
    <source>
        <dbReference type="Pfam" id="PF14743"/>
    </source>
</evidence>
<dbReference type="Pfam" id="PF01068">
    <property type="entry name" value="DNA_ligase_A_M"/>
    <property type="match status" value="1"/>
</dbReference>
<keyword evidence="3" id="KW-0235">DNA replication</keyword>
<evidence type="ECO:0000256" key="2">
    <source>
        <dbReference type="ARBA" id="ARBA00022598"/>
    </source>
</evidence>
<dbReference type="Proteomes" id="UP000244906">
    <property type="component" value="Unassembled WGS sequence"/>
</dbReference>
<dbReference type="NCBIfam" id="NF006592">
    <property type="entry name" value="PRK09125.1"/>
    <property type="match status" value="1"/>
</dbReference>
<evidence type="ECO:0000259" key="8">
    <source>
        <dbReference type="Pfam" id="PF01068"/>
    </source>
</evidence>
<keyword evidence="2 10" id="KW-0436">Ligase</keyword>
<dbReference type="InterPro" id="IPR029319">
    <property type="entry name" value="DNA_ligase_OB"/>
</dbReference>
<dbReference type="GO" id="GO:0005524">
    <property type="term" value="F:ATP binding"/>
    <property type="evidence" value="ECO:0007669"/>
    <property type="project" value="InterPro"/>
</dbReference>
<proteinExistence type="predicted"/>
<evidence type="ECO:0000256" key="3">
    <source>
        <dbReference type="ARBA" id="ARBA00022705"/>
    </source>
</evidence>
<dbReference type="InterPro" id="IPR050326">
    <property type="entry name" value="NAD_dep_DNA_ligaseB"/>
</dbReference>
<organism evidence="10 11">
    <name type="scientific">Pelagibaculum spongiae</name>
    <dbReference type="NCBI Taxonomy" id="2080658"/>
    <lineage>
        <taxon>Bacteria</taxon>
        <taxon>Pseudomonadati</taxon>
        <taxon>Pseudomonadota</taxon>
        <taxon>Gammaproteobacteria</taxon>
        <taxon>Oceanospirillales</taxon>
        <taxon>Pelagibaculum</taxon>
    </lineage>
</organism>
<feature type="domain" description="ATP-dependent DNA ligase family profile" evidence="8">
    <location>
        <begin position="30"/>
        <end position="198"/>
    </location>
</feature>
<protein>
    <submittedName>
        <fullName evidence="10">DNA ligase</fullName>
    </submittedName>
</protein>
<dbReference type="GO" id="GO:0006260">
    <property type="term" value="P:DNA replication"/>
    <property type="evidence" value="ECO:0007669"/>
    <property type="project" value="UniProtKB-KW"/>
</dbReference>
<evidence type="ECO:0000256" key="6">
    <source>
        <dbReference type="ARBA" id="ARBA00034003"/>
    </source>
</evidence>
<evidence type="ECO:0000313" key="10">
    <source>
        <dbReference type="EMBL" id="PVZ70582.1"/>
    </source>
</evidence>
<dbReference type="InterPro" id="IPR012310">
    <property type="entry name" value="DNA_ligase_ATP-dep_cent"/>
</dbReference>
<feature type="chain" id="PRO_5015911432" evidence="7">
    <location>
        <begin position="23"/>
        <end position="280"/>
    </location>
</feature>
<dbReference type="GO" id="GO:0006281">
    <property type="term" value="P:DNA repair"/>
    <property type="evidence" value="ECO:0007669"/>
    <property type="project" value="UniProtKB-KW"/>
</dbReference>
<dbReference type="CDD" id="cd07896">
    <property type="entry name" value="Adenylation_kDNA_ligase_like"/>
    <property type="match status" value="1"/>
</dbReference>
<gene>
    <name evidence="10" type="ORF">DC094_08355</name>
</gene>
<keyword evidence="11" id="KW-1185">Reference proteome</keyword>
<dbReference type="Pfam" id="PF14743">
    <property type="entry name" value="DNA_ligase_OB_2"/>
    <property type="match status" value="1"/>
</dbReference>
<sequence length="280" mass="32147">MLNRYLALLLLAVSILPLQSSAAEPQLMLAKHWDKSIDPTGWLISEKYDGIRAYWDGEKLLSRKGNPLKPPKWFIKSMPDFPIDGELWIGRNKFSQLASVVKKFKGNRSENWKKVLFMVFDAPKRKGDFNSRYFKLKQWFGGRKTDHIRLVKQTRCKSPEHLKRELAMVEKRGGEGLMIRQPESQHIAGRSGAILKVKSWHDSEGTVIGYVKGRGQFRGMMGALKIKMPDGKTFSLGSGFSRFQRQQPPKIGSTVTYRYRGFHASGLPRFTSFVRVRQDI</sequence>